<dbReference type="EMBL" id="LFZX01000048">
    <property type="protein sequence ID" value="KNC67801.1"/>
    <property type="molecule type" value="Genomic_DNA"/>
</dbReference>
<accession>A0A0L0ETS3</accession>
<dbReference type="AlphaFoldDB" id="A0A0L0ETS3"/>
<organism evidence="1 2">
    <name type="scientific">Pseudoalteromonas rubra</name>
    <dbReference type="NCBI Taxonomy" id="43658"/>
    <lineage>
        <taxon>Bacteria</taxon>
        <taxon>Pseudomonadati</taxon>
        <taxon>Pseudomonadota</taxon>
        <taxon>Gammaproteobacteria</taxon>
        <taxon>Alteromonadales</taxon>
        <taxon>Pseudoalteromonadaceae</taxon>
        <taxon>Pseudoalteromonas</taxon>
    </lineage>
</organism>
<dbReference type="Proteomes" id="UP000036850">
    <property type="component" value="Unassembled WGS sequence"/>
</dbReference>
<gene>
    <name evidence="1" type="ORF">AC626_08440</name>
</gene>
<sequence length="66" mass="7361">MKRCLDTIGADFYTICTQQAGAVNCAVLFLYPGKTSHCHLIHKENNHGLQHPIITIQIKAVSYDFA</sequence>
<comment type="caution">
    <text evidence="1">The sequence shown here is derived from an EMBL/GenBank/DDBJ whole genome shotgun (WGS) entry which is preliminary data.</text>
</comment>
<reference evidence="2" key="1">
    <citation type="submission" date="2015-07" db="EMBL/GenBank/DDBJ databases">
        <title>Draft genome sequence of a Pseudoalteromonas rubra strain, OCN096, isolated from Kaneohe Bay, Oahu, Hawaii.</title>
        <authorList>
            <person name="Beurmann S."/>
            <person name="Ushijima B."/>
            <person name="Belcaid M."/>
            <person name="Callahan S.M."/>
            <person name="Aeby G.S."/>
        </authorList>
    </citation>
    <scope>NUCLEOTIDE SEQUENCE [LARGE SCALE GENOMIC DNA]</scope>
    <source>
        <strain evidence="2">OCN096</strain>
    </source>
</reference>
<evidence type="ECO:0000313" key="1">
    <source>
        <dbReference type="EMBL" id="KNC67801.1"/>
    </source>
</evidence>
<evidence type="ECO:0000313" key="2">
    <source>
        <dbReference type="Proteomes" id="UP000036850"/>
    </source>
</evidence>
<protein>
    <submittedName>
        <fullName evidence="1">Uncharacterized protein</fullName>
    </submittedName>
</protein>
<proteinExistence type="predicted"/>
<name>A0A0L0ETS3_9GAMM</name>